<dbReference type="Pfam" id="PF00512">
    <property type="entry name" value="HisKA"/>
    <property type="match status" value="1"/>
</dbReference>
<keyword evidence="9" id="KW-0175">Coiled coil</keyword>
<dbReference type="CDD" id="cd00082">
    <property type="entry name" value="HisKA"/>
    <property type="match status" value="1"/>
</dbReference>
<dbReference type="GO" id="GO:0005524">
    <property type="term" value="F:ATP binding"/>
    <property type="evidence" value="ECO:0007669"/>
    <property type="project" value="UniProtKB-KW"/>
</dbReference>
<evidence type="ECO:0000256" key="4">
    <source>
        <dbReference type="ARBA" id="ARBA00022679"/>
    </source>
</evidence>
<evidence type="ECO:0000259" key="11">
    <source>
        <dbReference type="PROSITE" id="PS50109"/>
    </source>
</evidence>
<keyword evidence="3" id="KW-0597">Phosphoprotein</keyword>
<gene>
    <name evidence="12" type="ORF">SAMN05660337_1338</name>
</gene>
<protein>
    <recommendedName>
        <fullName evidence="2">histidine kinase</fullName>
        <ecNumber evidence="2">2.7.13.3</ecNumber>
    </recommendedName>
</protein>
<dbReference type="OrthoDB" id="9781147at2"/>
<dbReference type="RefSeq" id="WP_092159492.1">
    <property type="nucleotide sequence ID" value="NZ_FNGA01000002.1"/>
</dbReference>
<dbReference type="InterPro" id="IPR003594">
    <property type="entry name" value="HATPase_dom"/>
</dbReference>
<keyword evidence="10" id="KW-1133">Transmembrane helix</keyword>
<evidence type="ECO:0000256" key="10">
    <source>
        <dbReference type="SAM" id="Phobius"/>
    </source>
</evidence>
<dbReference type="Gene3D" id="3.30.565.10">
    <property type="entry name" value="Histidine kinase-like ATPase, C-terminal domain"/>
    <property type="match status" value="1"/>
</dbReference>
<dbReference type="Proteomes" id="UP000199053">
    <property type="component" value="Unassembled WGS sequence"/>
</dbReference>
<dbReference type="Pfam" id="PF12729">
    <property type="entry name" value="4HB_MCP_1"/>
    <property type="match status" value="1"/>
</dbReference>
<feature type="coiled-coil region" evidence="9">
    <location>
        <begin position="242"/>
        <end position="269"/>
    </location>
</feature>
<evidence type="ECO:0000256" key="5">
    <source>
        <dbReference type="ARBA" id="ARBA00022741"/>
    </source>
</evidence>
<dbReference type="InterPro" id="IPR003661">
    <property type="entry name" value="HisK_dim/P_dom"/>
</dbReference>
<dbReference type="PROSITE" id="PS50109">
    <property type="entry name" value="HIS_KIN"/>
    <property type="match status" value="1"/>
</dbReference>
<proteinExistence type="predicted"/>
<dbReference type="EC" id="2.7.13.3" evidence="2"/>
<feature type="domain" description="Histidine kinase" evidence="11">
    <location>
        <begin position="281"/>
        <end position="493"/>
    </location>
</feature>
<evidence type="ECO:0000256" key="2">
    <source>
        <dbReference type="ARBA" id="ARBA00012438"/>
    </source>
</evidence>
<feature type="transmembrane region" description="Helical" evidence="10">
    <location>
        <begin position="21"/>
        <end position="41"/>
    </location>
</feature>
<dbReference type="InterPro" id="IPR036890">
    <property type="entry name" value="HATPase_C_sf"/>
</dbReference>
<dbReference type="STRING" id="246191.SAMN05660337_1338"/>
<keyword evidence="13" id="KW-1185">Reference proteome</keyword>
<keyword evidence="6" id="KW-0418">Kinase</keyword>
<evidence type="ECO:0000313" key="12">
    <source>
        <dbReference type="EMBL" id="SDK81945.1"/>
    </source>
</evidence>
<comment type="catalytic activity">
    <reaction evidence="1">
        <text>ATP + protein L-histidine = ADP + protein N-phospho-L-histidine.</text>
        <dbReference type="EC" id="2.7.13.3"/>
    </reaction>
</comment>
<dbReference type="PANTHER" id="PTHR43065:SF10">
    <property type="entry name" value="PEROXIDE STRESS-ACTIVATED HISTIDINE KINASE MAK3"/>
    <property type="match status" value="1"/>
</dbReference>
<dbReference type="SMART" id="SM00388">
    <property type="entry name" value="HisKA"/>
    <property type="match status" value="1"/>
</dbReference>
<keyword evidence="8" id="KW-0902">Two-component regulatory system</keyword>
<evidence type="ECO:0000256" key="1">
    <source>
        <dbReference type="ARBA" id="ARBA00000085"/>
    </source>
</evidence>
<dbReference type="InterPro" id="IPR036097">
    <property type="entry name" value="HisK_dim/P_sf"/>
</dbReference>
<dbReference type="SUPFAM" id="SSF55874">
    <property type="entry name" value="ATPase domain of HSP90 chaperone/DNA topoisomerase II/histidine kinase"/>
    <property type="match status" value="1"/>
</dbReference>
<reference evidence="13" key="1">
    <citation type="submission" date="2016-10" db="EMBL/GenBank/DDBJ databases">
        <authorList>
            <person name="Varghese N."/>
            <person name="Submissions S."/>
        </authorList>
    </citation>
    <scope>NUCLEOTIDE SEQUENCE [LARGE SCALE GENOMIC DNA]</scope>
    <source>
        <strain evidence="13">DSM 16995</strain>
    </source>
</reference>
<evidence type="ECO:0000256" key="6">
    <source>
        <dbReference type="ARBA" id="ARBA00022777"/>
    </source>
</evidence>
<dbReference type="PRINTS" id="PR00344">
    <property type="entry name" value="BCTRLSENSOR"/>
</dbReference>
<keyword evidence="5" id="KW-0547">Nucleotide-binding</keyword>
<dbReference type="InterPro" id="IPR004358">
    <property type="entry name" value="Sig_transdc_His_kin-like_C"/>
</dbReference>
<dbReference type="Pfam" id="PF02518">
    <property type="entry name" value="HATPase_c"/>
    <property type="match status" value="1"/>
</dbReference>
<dbReference type="Gene3D" id="1.10.287.130">
    <property type="match status" value="1"/>
</dbReference>
<dbReference type="CDD" id="cd00075">
    <property type="entry name" value="HATPase"/>
    <property type="match status" value="1"/>
</dbReference>
<dbReference type="SUPFAM" id="SSF47384">
    <property type="entry name" value="Homodimeric domain of signal transducing histidine kinase"/>
    <property type="match status" value="1"/>
</dbReference>
<keyword evidence="10" id="KW-0812">Transmembrane</keyword>
<dbReference type="PANTHER" id="PTHR43065">
    <property type="entry name" value="SENSOR HISTIDINE KINASE"/>
    <property type="match status" value="1"/>
</dbReference>
<evidence type="ECO:0000256" key="9">
    <source>
        <dbReference type="SAM" id="Coils"/>
    </source>
</evidence>
<dbReference type="GO" id="GO:0000155">
    <property type="term" value="F:phosphorelay sensor kinase activity"/>
    <property type="evidence" value="ECO:0007669"/>
    <property type="project" value="InterPro"/>
</dbReference>
<accession>A0A1G9F107</accession>
<evidence type="ECO:0000313" key="13">
    <source>
        <dbReference type="Proteomes" id="UP000199053"/>
    </source>
</evidence>
<sequence>MVDKTLSSSRRFSLRAKLLSLLIGLVVATLAVAGMTLWYVYATQDIFQHMEKSDISALLSAQGLEKELMAQQGLTTYYSLDHNEQWLVRLDKHNKQFEALLSKARDTNYLDEGRTILNSIDSDYLRYIHSRNDVIDLYKKNLNKEGVKLHRQIRTRFQSIYDLCEQYKQLHQKRIRLAAVNYKEQAKVLTVLSLVAVPLSALLAVWIGFILIKRILDPIYRLSRLEEKEMPDLLSGEMGALSERMQNLIDDVENAYDMLQHSRDQVEQSEKMATVGKLAAGMAHSIRNPLTSVKMRLFSLERSLDLDVIQKEDFDVISEEIRHLDTIIRNFLEFSRPPKLRPQVVSPSELVDSTLNLLSHRLESCGVVVTVCRREKLPIVNADPEQFKEALMNLILNSCESMVDGGKISITEDSMTIAPYGKMATITVADNGPGIPASFKDDIFKPFYSTKEEGTGLGLSISNRIMIEHGGWLHLKDSESQGTSFVMALPLKEASTWLRS</sequence>
<evidence type="ECO:0000256" key="8">
    <source>
        <dbReference type="ARBA" id="ARBA00023012"/>
    </source>
</evidence>
<keyword evidence="4" id="KW-0808">Transferase</keyword>
<organism evidence="12 13">
    <name type="scientific">Maridesulfovibrio ferrireducens</name>
    <dbReference type="NCBI Taxonomy" id="246191"/>
    <lineage>
        <taxon>Bacteria</taxon>
        <taxon>Pseudomonadati</taxon>
        <taxon>Thermodesulfobacteriota</taxon>
        <taxon>Desulfovibrionia</taxon>
        <taxon>Desulfovibrionales</taxon>
        <taxon>Desulfovibrionaceae</taxon>
        <taxon>Maridesulfovibrio</taxon>
    </lineage>
</organism>
<name>A0A1G9F107_9BACT</name>
<dbReference type="InterPro" id="IPR024478">
    <property type="entry name" value="HlyB_4HB_MCP"/>
</dbReference>
<evidence type="ECO:0000256" key="7">
    <source>
        <dbReference type="ARBA" id="ARBA00022840"/>
    </source>
</evidence>
<evidence type="ECO:0000256" key="3">
    <source>
        <dbReference type="ARBA" id="ARBA00022553"/>
    </source>
</evidence>
<dbReference type="InterPro" id="IPR005467">
    <property type="entry name" value="His_kinase_dom"/>
</dbReference>
<dbReference type="AlphaFoldDB" id="A0A1G9F107"/>
<keyword evidence="10" id="KW-0472">Membrane</keyword>
<keyword evidence="7" id="KW-0067">ATP-binding</keyword>
<dbReference type="EMBL" id="FNGA01000002">
    <property type="protein sequence ID" value="SDK81945.1"/>
    <property type="molecule type" value="Genomic_DNA"/>
</dbReference>
<dbReference type="SMART" id="SM00387">
    <property type="entry name" value="HATPase_c"/>
    <property type="match status" value="1"/>
</dbReference>
<feature type="transmembrane region" description="Helical" evidence="10">
    <location>
        <begin position="188"/>
        <end position="212"/>
    </location>
</feature>